<dbReference type="OrthoDB" id="6147404at2759"/>
<organism evidence="3 4">
    <name type="scientific">Biomphalaria glabrata</name>
    <name type="common">Bloodfluke planorb</name>
    <name type="synonym">Freshwater snail</name>
    <dbReference type="NCBI Taxonomy" id="6526"/>
    <lineage>
        <taxon>Eukaryota</taxon>
        <taxon>Metazoa</taxon>
        <taxon>Spiralia</taxon>
        <taxon>Lophotrochozoa</taxon>
        <taxon>Mollusca</taxon>
        <taxon>Gastropoda</taxon>
        <taxon>Heterobranchia</taxon>
        <taxon>Euthyneura</taxon>
        <taxon>Panpulmonata</taxon>
        <taxon>Hygrophila</taxon>
        <taxon>Lymnaeoidea</taxon>
        <taxon>Planorbidae</taxon>
        <taxon>Biomphalaria</taxon>
    </lineage>
</organism>
<feature type="compositionally biased region" description="Polar residues" evidence="1">
    <location>
        <begin position="268"/>
        <end position="277"/>
    </location>
</feature>
<protein>
    <submittedName>
        <fullName evidence="4">Uncharacterized protein LOC106052016 isoform X1</fullName>
    </submittedName>
</protein>
<keyword evidence="2" id="KW-0812">Transmembrane</keyword>
<name>A0A9W2ZAQ9_BIOGL</name>
<dbReference type="GeneID" id="106052016"/>
<feature type="region of interest" description="Disordered" evidence="1">
    <location>
        <begin position="1"/>
        <end position="45"/>
    </location>
</feature>
<feature type="region of interest" description="Disordered" evidence="1">
    <location>
        <begin position="188"/>
        <end position="278"/>
    </location>
</feature>
<dbReference type="Proteomes" id="UP001165740">
    <property type="component" value="Chromosome 17"/>
</dbReference>
<feature type="compositionally biased region" description="Polar residues" evidence="1">
    <location>
        <begin position="334"/>
        <end position="346"/>
    </location>
</feature>
<dbReference type="RefSeq" id="XP_055872077.1">
    <property type="nucleotide sequence ID" value="XM_056016102.1"/>
</dbReference>
<accession>A0A9W2ZAQ9</accession>
<keyword evidence="2" id="KW-0472">Membrane</keyword>
<feature type="compositionally biased region" description="Basic and acidic residues" evidence="1">
    <location>
        <begin position="19"/>
        <end position="45"/>
    </location>
</feature>
<keyword evidence="3" id="KW-1185">Reference proteome</keyword>
<dbReference type="AlphaFoldDB" id="A0A9W2ZAQ9"/>
<feature type="transmembrane region" description="Helical" evidence="2">
    <location>
        <begin position="716"/>
        <end position="736"/>
    </location>
</feature>
<evidence type="ECO:0000313" key="3">
    <source>
        <dbReference type="Proteomes" id="UP001165740"/>
    </source>
</evidence>
<feature type="region of interest" description="Disordered" evidence="1">
    <location>
        <begin position="522"/>
        <end position="562"/>
    </location>
</feature>
<proteinExistence type="predicted"/>
<keyword evidence="2" id="KW-1133">Transmembrane helix</keyword>
<reference evidence="4" key="1">
    <citation type="submission" date="2025-08" db="UniProtKB">
        <authorList>
            <consortium name="RefSeq"/>
        </authorList>
    </citation>
    <scope>IDENTIFICATION</scope>
</reference>
<feature type="compositionally biased region" description="Basic and acidic residues" evidence="1">
    <location>
        <begin position="237"/>
        <end position="248"/>
    </location>
</feature>
<evidence type="ECO:0000256" key="2">
    <source>
        <dbReference type="SAM" id="Phobius"/>
    </source>
</evidence>
<evidence type="ECO:0000313" key="4">
    <source>
        <dbReference type="RefSeq" id="XP_055872077.1"/>
    </source>
</evidence>
<feature type="region of interest" description="Disordered" evidence="1">
    <location>
        <begin position="82"/>
        <end position="146"/>
    </location>
</feature>
<gene>
    <name evidence="4" type="primary">LOC106052016</name>
</gene>
<sequence>MESKQVGRLTSAEGTQVDRYVHDVNREGSIKQNPDRSDCRSKHDSVSVVNFESEVQDVGKSRIVTRFLSSVKSEDLNECLRKPERRVSTGSSPQRPTLRKKSRFANAVRELVHRSKTRRTKQISENSQHSSEIDHRSETSKSVSTRMDVKELTGKSYNERTSGDDIDLTIAGKGLGFSSGIPMNRKITPDDLAKTGTDPDILTEQTDRKRLNKMVSTQSVAAQSDGEKRRNRRRPREGHGEKVEKMEDPIILNSTSRKMASTEKDIPQSISTDSGIGSPTEVIYNIHSAEKAVEETILEHAESELAADHHLARSIGHDHSQGRSPGGDSPASPLPQSVTNDTSNYRVISLPDRLQPSLTPPGRTGENDSELPRLTCGEVDKSDAGQHTPTPDPARLDRSAATNLYSSCVLDFDGGNDEFLSRANICENLEEKVTLPDSNLGQIKPRLRSSSSLEEEETEAALASRRHLFDSLQRGISIDSIPISASHDTLAEFTVSNIIRTLISNQNKKRILETEESNLSIEDKLSSQNSLEDSDTEIHLDSDTREDTDKTVPDKVAPEKPIRRKLTFRNQVSLQDVIALSDSPNTDRKLKGILKSTSVPALSSSKDSFTERLPDVNGTVKLELPNLELPTSRSVSFNKTHIKNTFSYYNDAFEGEIITEPSKRPSLADVVSQIMRQGAIVDIDEDNSHPYGRDTSLTDLITGKRRDSYKMDAGKMIVWLVLAIMIVSLAGGIIFMSETYNMNHKDDDVVVAPVETTTLTNHLR</sequence>
<feature type="region of interest" description="Disordered" evidence="1">
    <location>
        <begin position="315"/>
        <end position="397"/>
    </location>
</feature>
<evidence type="ECO:0000256" key="1">
    <source>
        <dbReference type="SAM" id="MobiDB-lite"/>
    </source>
</evidence>
<feature type="compositionally biased region" description="Basic and acidic residues" evidence="1">
    <location>
        <begin position="536"/>
        <end position="561"/>
    </location>
</feature>